<reference evidence="2" key="1">
    <citation type="submission" date="2020-05" db="EMBL/GenBank/DDBJ databases">
        <title>Mycena genomes resolve the evolution of fungal bioluminescence.</title>
        <authorList>
            <person name="Tsai I.J."/>
        </authorList>
    </citation>
    <scope>NUCLEOTIDE SEQUENCE</scope>
    <source>
        <strain evidence="2">160909Yilan</strain>
    </source>
</reference>
<sequence length="485" mass="54508">MEVRAEFSERHVGLARVPHAPLLRSVDSATAAAIWVPGACFRQCSCLATAVPRKYYLSLSSRSQKITIQMTTQELRERIAEVSSSIAHQEELLKKLRQDMSLLQRQLNEAVDPVARLPLEISSEIFLQCLDPFPSPGESHAPTLLLNVCNTWTRIALSTPALWASIHIELPNTQHWKRVLPFWFRRARNRSLSISLSGDLRYFSDRISSCIWKYASGLRHLLISDDSEDEDEDDEDGQLSITLFKNTPPDSLPSLETLTVRGFITDRVFMGPQIMELLLRAPNIIEYICDCMEVIDLDESTTPVVLPTLRRLIFGDDADDDILNHLSLPALETLSLSMCAVSLDDFLRFLKRSAPPLKELVMGFRYVTEDSGPLLECLSRIPTLGGFKMWGAHNEIMDHLLTALADSYDLLPNLHILTINTRTQEADIPDSFWGSLLRAISTRRIQLHLPGVKAPPEAVLAAFRQLVVDGIQIYIGSEESNLVAV</sequence>
<dbReference type="OrthoDB" id="2840257at2759"/>
<evidence type="ECO:0000313" key="3">
    <source>
        <dbReference type="Proteomes" id="UP000623467"/>
    </source>
</evidence>
<keyword evidence="3" id="KW-1185">Reference proteome</keyword>
<dbReference type="AlphaFoldDB" id="A0A8H7D7A3"/>
<dbReference type="SUPFAM" id="SSF52047">
    <property type="entry name" value="RNI-like"/>
    <property type="match status" value="1"/>
</dbReference>
<gene>
    <name evidence="2" type="ORF">MSAN_01181400</name>
</gene>
<evidence type="ECO:0000256" key="1">
    <source>
        <dbReference type="SAM" id="Coils"/>
    </source>
</evidence>
<dbReference type="EMBL" id="JACAZH010000008">
    <property type="protein sequence ID" value="KAF7361481.1"/>
    <property type="molecule type" value="Genomic_DNA"/>
</dbReference>
<feature type="coiled-coil region" evidence="1">
    <location>
        <begin position="79"/>
        <end position="106"/>
    </location>
</feature>
<dbReference type="Proteomes" id="UP000623467">
    <property type="component" value="Unassembled WGS sequence"/>
</dbReference>
<accession>A0A8H7D7A3</accession>
<proteinExistence type="predicted"/>
<protein>
    <submittedName>
        <fullName evidence="2">F-box domain-containing protein</fullName>
    </submittedName>
</protein>
<dbReference type="InterPro" id="IPR032675">
    <property type="entry name" value="LRR_dom_sf"/>
</dbReference>
<dbReference type="Gene3D" id="3.80.10.10">
    <property type="entry name" value="Ribonuclease Inhibitor"/>
    <property type="match status" value="1"/>
</dbReference>
<comment type="caution">
    <text evidence="2">The sequence shown here is derived from an EMBL/GenBank/DDBJ whole genome shotgun (WGS) entry which is preliminary data.</text>
</comment>
<evidence type="ECO:0000313" key="2">
    <source>
        <dbReference type="EMBL" id="KAF7361481.1"/>
    </source>
</evidence>
<keyword evidence="1" id="KW-0175">Coiled coil</keyword>
<organism evidence="2 3">
    <name type="scientific">Mycena sanguinolenta</name>
    <dbReference type="NCBI Taxonomy" id="230812"/>
    <lineage>
        <taxon>Eukaryota</taxon>
        <taxon>Fungi</taxon>
        <taxon>Dikarya</taxon>
        <taxon>Basidiomycota</taxon>
        <taxon>Agaricomycotina</taxon>
        <taxon>Agaricomycetes</taxon>
        <taxon>Agaricomycetidae</taxon>
        <taxon>Agaricales</taxon>
        <taxon>Marasmiineae</taxon>
        <taxon>Mycenaceae</taxon>
        <taxon>Mycena</taxon>
    </lineage>
</organism>
<name>A0A8H7D7A3_9AGAR</name>